<keyword evidence="3" id="KW-1185">Reference proteome</keyword>
<name>A0A397UU77_9GLOM</name>
<evidence type="ECO:0000313" key="3">
    <source>
        <dbReference type="Proteomes" id="UP000266673"/>
    </source>
</evidence>
<dbReference type="EMBL" id="QKWP01001215">
    <property type="protein sequence ID" value="RIB10746.1"/>
    <property type="molecule type" value="Genomic_DNA"/>
</dbReference>
<sequence length="71" mass="8372">MCIADIQVIHMVLKRQHTYKDFKKKLDKKEPDMMDIGTENENDSNNADKDVDNVPEDLLELENIKMSFLKF</sequence>
<dbReference type="Proteomes" id="UP000266673">
    <property type="component" value="Unassembled WGS sequence"/>
</dbReference>
<comment type="caution">
    <text evidence="2">The sequence shown here is derived from an EMBL/GenBank/DDBJ whole genome shotgun (WGS) entry which is preliminary data.</text>
</comment>
<evidence type="ECO:0000256" key="1">
    <source>
        <dbReference type="SAM" id="MobiDB-lite"/>
    </source>
</evidence>
<evidence type="ECO:0000313" key="2">
    <source>
        <dbReference type="EMBL" id="RIB10746.1"/>
    </source>
</evidence>
<gene>
    <name evidence="2" type="ORF">C2G38_2205327</name>
</gene>
<accession>A0A397UU77</accession>
<reference evidence="2 3" key="1">
    <citation type="submission" date="2018-06" db="EMBL/GenBank/DDBJ databases">
        <title>Comparative genomics reveals the genomic features of Rhizophagus irregularis, R. cerebriforme, R. diaphanum and Gigaspora rosea, and their symbiotic lifestyle signature.</title>
        <authorList>
            <person name="Morin E."/>
            <person name="San Clemente H."/>
            <person name="Chen E.C.H."/>
            <person name="De La Providencia I."/>
            <person name="Hainaut M."/>
            <person name="Kuo A."/>
            <person name="Kohler A."/>
            <person name="Murat C."/>
            <person name="Tang N."/>
            <person name="Roy S."/>
            <person name="Loubradou J."/>
            <person name="Henrissat B."/>
            <person name="Grigoriev I.V."/>
            <person name="Corradi N."/>
            <person name="Roux C."/>
            <person name="Martin F.M."/>
        </authorList>
    </citation>
    <scope>NUCLEOTIDE SEQUENCE [LARGE SCALE GENOMIC DNA]</scope>
    <source>
        <strain evidence="2 3">DAOM 194757</strain>
    </source>
</reference>
<feature type="region of interest" description="Disordered" evidence="1">
    <location>
        <begin position="30"/>
        <end position="51"/>
    </location>
</feature>
<dbReference type="AlphaFoldDB" id="A0A397UU77"/>
<protein>
    <submittedName>
        <fullName evidence="2">Uncharacterized protein</fullName>
    </submittedName>
</protein>
<proteinExistence type="predicted"/>
<organism evidence="2 3">
    <name type="scientific">Gigaspora rosea</name>
    <dbReference type="NCBI Taxonomy" id="44941"/>
    <lineage>
        <taxon>Eukaryota</taxon>
        <taxon>Fungi</taxon>
        <taxon>Fungi incertae sedis</taxon>
        <taxon>Mucoromycota</taxon>
        <taxon>Glomeromycotina</taxon>
        <taxon>Glomeromycetes</taxon>
        <taxon>Diversisporales</taxon>
        <taxon>Gigasporaceae</taxon>
        <taxon>Gigaspora</taxon>
    </lineage>
</organism>